<dbReference type="PANTHER" id="PTHR42069">
    <property type="entry name" value="HYPHAL ANASTAMOSIS-8 PROTEIN"/>
    <property type="match status" value="1"/>
</dbReference>
<protein>
    <recommendedName>
        <fullName evidence="4">MARVEL domain-containing protein</fullName>
    </recommendedName>
</protein>
<dbReference type="AlphaFoldDB" id="A0A6A6EAJ4"/>
<keyword evidence="1" id="KW-1133">Transmembrane helix</keyword>
<evidence type="ECO:0008006" key="4">
    <source>
        <dbReference type="Google" id="ProtNLM"/>
    </source>
</evidence>
<proteinExistence type="predicted"/>
<evidence type="ECO:0000313" key="2">
    <source>
        <dbReference type="EMBL" id="KAF2188183.1"/>
    </source>
</evidence>
<organism evidence="2 3">
    <name type="scientific">Zopfia rhizophila CBS 207.26</name>
    <dbReference type="NCBI Taxonomy" id="1314779"/>
    <lineage>
        <taxon>Eukaryota</taxon>
        <taxon>Fungi</taxon>
        <taxon>Dikarya</taxon>
        <taxon>Ascomycota</taxon>
        <taxon>Pezizomycotina</taxon>
        <taxon>Dothideomycetes</taxon>
        <taxon>Dothideomycetes incertae sedis</taxon>
        <taxon>Zopfiaceae</taxon>
        <taxon>Zopfia</taxon>
    </lineage>
</organism>
<keyword evidence="1" id="KW-0812">Transmembrane</keyword>
<feature type="transmembrane region" description="Helical" evidence="1">
    <location>
        <begin position="127"/>
        <end position="152"/>
    </location>
</feature>
<accession>A0A6A6EAJ4</accession>
<evidence type="ECO:0000256" key="1">
    <source>
        <dbReference type="SAM" id="Phobius"/>
    </source>
</evidence>
<evidence type="ECO:0000313" key="3">
    <source>
        <dbReference type="Proteomes" id="UP000800200"/>
    </source>
</evidence>
<feature type="transmembrane region" description="Helical" evidence="1">
    <location>
        <begin position="81"/>
        <end position="101"/>
    </location>
</feature>
<dbReference type="EMBL" id="ML994624">
    <property type="protein sequence ID" value="KAF2188183.1"/>
    <property type="molecule type" value="Genomic_DNA"/>
</dbReference>
<dbReference type="Proteomes" id="UP000800200">
    <property type="component" value="Unassembled WGS sequence"/>
</dbReference>
<dbReference type="PANTHER" id="PTHR42069:SF1">
    <property type="entry name" value="MARVEL DOMAIN-CONTAINING PROTEIN"/>
    <property type="match status" value="1"/>
</dbReference>
<dbReference type="OrthoDB" id="3782299at2759"/>
<keyword evidence="1" id="KW-0472">Membrane</keyword>
<name>A0A6A6EAJ4_9PEZI</name>
<keyword evidence="3" id="KW-1185">Reference proteome</keyword>
<sequence length="273" mass="29484">MAPARAYTSTRTHVIKSDRPLSTIPSAKSSPFTISSPIGPPWYPTAEQYGGYSKQPQRFSPRMPSEVMTNRPHWLSGVRSALRILIIVLSGAVVGMLVHTLEIYRGNISLDLRNGELPMTWPARTNLAPTIILFSIAAANFFASVAILALSVKKSFRRPIRSRDVYRVVAGSFGIVLWAAALVTYNLFDKASKASLGQYACTNKNAMSNGRYQYRTVCSEQGVAFYLAIGAAFAEAFTLATLAVTAVQSAKQSSGVAVVEKLQMTGGATGRPA</sequence>
<gene>
    <name evidence="2" type="ORF">K469DRAFT_566862</name>
</gene>
<feature type="transmembrane region" description="Helical" evidence="1">
    <location>
        <begin position="223"/>
        <end position="244"/>
    </location>
</feature>
<feature type="transmembrane region" description="Helical" evidence="1">
    <location>
        <begin position="164"/>
        <end position="188"/>
    </location>
</feature>
<reference evidence="2" key="1">
    <citation type="journal article" date="2020" name="Stud. Mycol.">
        <title>101 Dothideomycetes genomes: a test case for predicting lifestyles and emergence of pathogens.</title>
        <authorList>
            <person name="Haridas S."/>
            <person name="Albert R."/>
            <person name="Binder M."/>
            <person name="Bloem J."/>
            <person name="Labutti K."/>
            <person name="Salamov A."/>
            <person name="Andreopoulos B."/>
            <person name="Baker S."/>
            <person name="Barry K."/>
            <person name="Bills G."/>
            <person name="Bluhm B."/>
            <person name="Cannon C."/>
            <person name="Castanera R."/>
            <person name="Culley D."/>
            <person name="Daum C."/>
            <person name="Ezra D."/>
            <person name="Gonzalez J."/>
            <person name="Henrissat B."/>
            <person name="Kuo A."/>
            <person name="Liang C."/>
            <person name="Lipzen A."/>
            <person name="Lutzoni F."/>
            <person name="Magnuson J."/>
            <person name="Mondo S."/>
            <person name="Nolan M."/>
            <person name="Ohm R."/>
            <person name="Pangilinan J."/>
            <person name="Park H.-J."/>
            <person name="Ramirez L."/>
            <person name="Alfaro M."/>
            <person name="Sun H."/>
            <person name="Tritt A."/>
            <person name="Yoshinaga Y."/>
            <person name="Zwiers L.-H."/>
            <person name="Turgeon B."/>
            <person name="Goodwin S."/>
            <person name="Spatafora J."/>
            <person name="Crous P."/>
            <person name="Grigoriev I."/>
        </authorList>
    </citation>
    <scope>NUCLEOTIDE SEQUENCE</scope>
    <source>
        <strain evidence="2">CBS 207.26</strain>
    </source>
</reference>